<keyword evidence="4" id="KW-1185">Reference proteome</keyword>
<dbReference type="AlphaFoldDB" id="A0A853HYB7"/>
<organism evidence="3 4">
    <name type="scientific">Spartinivicinus marinus</name>
    <dbReference type="NCBI Taxonomy" id="2994442"/>
    <lineage>
        <taxon>Bacteria</taxon>
        <taxon>Pseudomonadati</taxon>
        <taxon>Pseudomonadota</taxon>
        <taxon>Gammaproteobacteria</taxon>
        <taxon>Oceanospirillales</taxon>
        <taxon>Zooshikellaceae</taxon>
        <taxon>Spartinivicinus</taxon>
    </lineage>
</organism>
<protein>
    <submittedName>
        <fullName evidence="3">N-acetylmuramoyl-L-alanine amidase</fullName>
    </submittedName>
</protein>
<sequence length="132" mass="15545">MNITKLIVHCSDTPDSRDVSAADIHRWHLERGWSGIGYHKIIKRDGTIENGRPEYWYGAHAKDHNLDSLGICLIGRKHYTNQQMQTLYDQLKLWLKKYPKAKIYGHRDFDNNKSCPNFNVQQWWDITFSNGL</sequence>
<feature type="domain" description="Peptidoglycan recognition protein family" evidence="2">
    <location>
        <begin position="1"/>
        <end position="110"/>
    </location>
</feature>
<evidence type="ECO:0000259" key="2">
    <source>
        <dbReference type="SMART" id="SM00701"/>
    </source>
</evidence>
<dbReference type="GO" id="GO:0008270">
    <property type="term" value="F:zinc ion binding"/>
    <property type="evidence" value="ECO:0007669"/>
    <property type="project" value="InterPro"/>
</dbReference>
<dbReference type="Gene3D" id="3.40.80.10">
    <property type="entry name" value="Peptidoglycan recognition protein-like"/>
    <property type="match status" value="1"/>
</dbReference>
<proteinExistence type="inferred from homology"/>
<dbReference type="EMBL" id="JACCKB010000017">
    <property type="protein sequence ID" value="NYZ66740.1"/>
    <property type="molecule type" value="Genomic_DNA"/>
</dbReference>
<dbReference type="RefSeq" id="WP_180568769.1">
    <property type="nucleotide sequence ID" value="NZ_JACCKB010000017.1"/>
</dbReference>
<dbReference type="CDD" id="cd06583">
    <property type="entry name" value="PGRP"/>
    <property type="match status" value="1"/>
</dbReference>
<dbReference type="InterPro" id="IPR015510">
    <property type="entry name" value="PGRP"/>
</dbReference>
<reference evidence="3 4" key="1">
    <citation type="submission" date="2020-07" db="EMBL/GenBank/DDBJ databases">
        <title>Endozoicomonas sp. nov., isolated from sediment.</title>
        <authorList>
            <person name="Gu T."/>
        </authorList>
    </citation>
    <scope>NUCLEOTIDE SEQUENCE [LARGE SCALE GENOMIC DNA]</scope>
    <source>
        <strain evidence="3 4">SM1973</strain>
    </source>
</reference>
<comment type="caution">
    <text evidence="3">The sequence shown here is derived from an EMBL/GenBank/DDBJ whole genome shotgun (WGS) entry which is preliminary data.</text>
</comment>
<gene>
    <name evidence="3" type="ORF">H0A36_12035</name>
</gene>
<evidence type="ECO:0000256" key="1">
    <source>
        <dbReference type="ARBA" id="ARBA00007553"/>
    </source>
</evidence>
<dbReference type="InterPro" id="IPR002502">
    <property type="entry name" value="Amidase_domain"/>
</dbReference>
<dbReference type="InterPro" id="IPR006619">
    <property type="entry name" value="PGRP_domain_met/bac"/>
</dbReference>
<dbReference type="GO" id="GO:0008745">
    <property type="term" value="F:N-acetylmuramoyl-L-alanine amidase activity"/>
    <property type="evidence" value="ECO:0007669"/>
    <property type="project" value="InterPro"/>
</dbReference>
<dbReference type="InterPro" id="IPR036505">
    <property type="entry name" value="Amidase/PGRP_sf"/>
</dbReference>
<dbReference type="Proteomes" id="UP000569732">
    <property type="component" value="Unassembled WGS sequence"/>
</dbReference>
<dbReference type="GO" id="GO:0009253">
    <property type="term" value="P:peptidoglycan catabolic process"/>
    <property type="evidence" value="ECO:0007669"/>
    <property type="project" value="InterPro"/>
</dbReference>
<name>A0A853HYB7_9GAMM</name>
<dbReference type="PANTHER" id="PTHR11022:SF41">
    <property type="entry name" value="PEPTIDOGLYCAN-RECOGNITION PROTEIN LC-RELATED"/>
    <property type="match status" value="1"/>
</dbReference>
<dbReference type="PANTHER" id="PTHR11022">
    <property type="entry name" value="PEPTIDOGLYCAN RECOGNITION PROTEIN"/>
    <property type="match status" value="1"/>
</dbReference>
<dbReference type="SUPFAM" id="SSF55846">
    <property type="entry name" value="N-acetylmuramoyl-L-alanine amidase-like"/>
    <property type="match status" value="1"/>
</dbReference>
<evidence type="ECO:0000313" key="3">
    <source>
        <dbReference type="EMBL" id="NYZ66740.1"/>
    </source>
</evidence>
<dbReference type="Pfam" id="PF01510">
    <property type="entry name" value="Amidase_2"/>
    <property type="match status" value="1"/>
</dbReference>
<evidence type="ECO:0000313" key="4">
    <source>
        <dbReference type="Proteomes" id="UP000569732"/>
    </source>
</evidence>
<dbReference type="SMART" id="SM00701">
    <property type="entry name" value="PGRP"/>
    <property type="match status" value="1"/>
</dbReference>
<comment type="similarity">
    <text evidence="1">Belongs to the N-acetylmuramoyl-L-alanine amidase 2 family.</text>
</comment>
<accession>A0A853HYB7</accession>